<dbReference type="Pfam" id="PF20684">
    <property type="entry name" value="Fung_rhodopsin"/>
    <property type="match status" value="1"/>
</dbReference>
<dbReference type="InterPro" id="IPR049326">
    <property type="entry name" value="Rhodopsin_dom_fungi"/>
</dbReference>
<feature type="transmembrane region" description="Helical" evidence="6">
    <location>
        <begin position="167"/>
        <end position="189"/>
    </location>
</feature>
<sequence length="339" mass="37562">MEDRSTQLLVVAIIFLATSYLACLLRVYVRAVMIKSFGWDDRLMVVTLIFYTAFIGGEFVVIRHGLGKHEYNLSSDSVVRARYFWYICEAFYILSTCFVKLSLGLFLLRFAIHRLYIWILRVTVIGTTLVSTTSFFFLLFQCNPASDFWNIGPSAHTCLPARVVLGWVYAASAVNALADWTFGVLPILIVKDLNMDSRNKAVVAGILALGALGSIASIFRLPFVHALRNPDDFLWNSTTFAIWSSIEPGAGIIAGCIATLRPLFHKLLVKSGMSTGSSNEPTQVALLQNKPKDQAKPRLSFGVGVLQPGDLTNTIVSSIEGQNQWKGHRSNDSQEVVVD</sequence>
<feature type="transmembrane region" description="Helical" evidence="6">
    <location>
        <begin position="41"/>
        <end position="63"/>
    </location>
</feature>
<keyword evidence="9" id="KW-1185">Reference proteome</keyword>
<proteinExistence type="inferred from homology"/>
<dbReference type="GO" id="GO:0016020">
    <property type="term" value="C:membrane"/>
    <property type="evidence" value="ECO:0007669"/>
    <property type="project" value="UniProtKB-SubCell"/>
</dbReference>
<feature type="domain" description="Rhodopsin" evidence="7">
    <location>
        <begin position="25"/>
        <end position="266"/>
    </location>
</feature>
<dbReference type="OrthoDB" id="3923077at2759"/>
<keyword evidence="2 6" id="KW-0812">Transmembrane</keyword>
<evidence type="ECO:0000256" key="4">
    <source>
        <dbReference type="ARBA" id="ARBA00023136"/>
    </source>
</evidence>
<evidence type="ECO:0000256" key="6">
    <source>
        <dbReference type="SAM" id="Phobius"/>
    </source>
</evidence>
<evidence type="ECO:0000313" key="9">
    <source>
        <dbReference type="Proteomes" id="UP000799429"/>
    </source>
</evidence>
<comment type="subcellular location">
    <subcellularLocation>
        <location evidence="1">Membrane</location>
        <topology evidence="1">Multi-pass membrane protein</topology>
    </subcellularLocation>
</comment>
<feature type="transmembrane region" description="Helical" evidence="6">
    <location>
        <begin position="201"/>
        <end position="221"/>
    </location>
</feature>
<evidence type="ECO:0000256" key="5">
    <source>
        <dbReference type="ARBA" id="ARBA00038359"/>
    </source>
</evidence>
<evidence type="ECO:0000313" key="8">
    <source>
        <dbReference type="EMBL" id="KAF2840076.1"/>
    </source>
</evidence>
<feature type="transmembrane region" description="Helical" evidence="6">
    <location>
        <begin position="6"/>
        <end position="29"/>
    </location>
</feature>
<dbReference type="InterPro" id="IPR052337">
    <property type="entry name" value="SAT4-like"/>
</dbReference>
<evidence type="ECO:0000256" key="3">
    <source>
        <dbReference type="ARBA" id="ARBA00022989"/>
    </source>
</evidence>
<gene>
    <name evidence="8" type="ORF">M501DRAFT_674692</name>
</gene>
<dbReference type="EMBL" id="MU006093">
    <property type="protein sequence ID" value="KAF2840076.1"/>
    <property type="molecule type" value="Genomic_DNA"/>
</dbReference>
<comment type="caution">
    <text evidence="8">The sequence shown here is derived from an EMBL/GenBank/DDBJ whole genome shotgun (WGS) entry which is preliminary data.</text>
</comment>
<accession>A0A9P4SCC5</accession>
<evidence type="ECO:0000256" key="1">
    <source>
        <dbReference type="ARBA" id="ARBA00004141"/>
    </source>
</evidence>
<organism evidence="8 9">
    <name type="scientific">Patellaria atrata CBS 101060</name>
    <dbReference type="NCBI Taxonomy" id="1346257"/>
    <lineage>
        <taxon>Eukaryota</taxon>
        <taxon>Fungi</taxon>
        <taxon>Dikarya</taxon>
        <taxon>Ascomycota</taxon>
        <taxon>Pezizomycotina</taxon>
        <taxon>Dothideomycetes</taxon>
        <taxon>Dothideomycetes incertae sedis</taxon>
        <taxon>Patellariales</taxon>
        <taxon>Patellariaceae</taxon>
        <taxon>Patellaria</taxon>
    </lineage>
</organism>
<dbReference type="AlphaFoldDB" id="A0A9P4SCC5"/>
<protein>
    <recommendedName>
        <fullName evidence="7">Rhodopsin domain-containing protein</fullName>
    </recommendedName>
</protein>
<keyword evidence="4 6" id="KW-0472">Membrane</keyword>
<evidence type="ECO:0000259" key="7">
    <source>
        <dbReference type="Pfam" id="PF20684"/>
    </source>
</evidence>
<dbReference type="PANTHER" id="PTHR33048:SF96">
    <property type="entry name" value="INTEGRAL MEMBRANE PROTEIN"/>
    <property type="match status" value="1"/>
</dbReference>
<dbReference type="Proteomes" id="UP000799429">
    <property type="component" value="Unassembled WGS sequence"/>
</dbReference>
<feature type="transmembrane region" description="Helical" evidence="6">
    <location>
        <begin position="241"/>
        <end position="264"/>
    </location>
</feature>
<reference evidence="8" key="1">
    <citation type="journal article" date="2020" name="Stud. Mycol.">
        <title>101 Dothideomycetes genomes: a test case for predicting lifestyles and emergence of pathogens.</title>
        <authorList>
            <person name="Haridas S."/>
            <person name="Albert R."/>
            <person name="Binder M."/>
            <person name="Bloem J."/>
            <person name="Labutti K."/>
            <person name="Salamov A."/>
            <person name="Andreopoulos B."/>
            <person name="Baker S."/>
            <person name="Barry K."/>
            <person name="Bills G."/>
            <person name="Bluhm B."/>
            <person name="Cannon C."/>
            <person name="Castanera R."/>
            <person name="Culley D."/>
            <person name="Daum C."/>
            <person name="Ezra D."/>
            <person name="Gonzalez J."/>
            <person name="Henrissat B."/>
            <person name="Kuo A."/>
            <person name="Liang C."/>
            <person name="Lipzen A."/>
            <person name="Lutzoni F."/>
            <person name="Magnuson J."/>
            <person name="Mondo S."/>
            <person name="Nolan M."/>
            <person name="Ohm R."/>
            <person name="Pangilinan J."/>
            <person name="Park H.-J."/>
            <person name="Ramirez L."/>
            <person name="Alfaro M."/>
            <person name="Sun H."/>
            <person name="Tritt A."/>
            <person name="Yoshinaga Y."/>
            <person name="Zwiers L.-H."/>
            <person name="Turgeon B."/>
            <person name="Goodwin S."/>
            <person name="Spatafora J."/>
            <person name="Crous P."/>
            <person name="Grigoriev I."/>
        </authorList>
    </citation>
    <scope>NUCLEOTIDE SEQUENCE</scope>
    <source>
        <strain evidence="8">CBS 101060</strain>
    </source>
</reference>
<feature type="transmembrane region" description="Helical" evidence="6">
    <location>
        <begin position="115"/>
        <end position="140"/>
    </location>
</feature>
<dbReference type="PANTHER" id="PTHR33048">
    <property type="entry name" value="PTH11-LIKE INTEGRAL MEMBRANE PROTEIN (AFU_ORTHOLOGUE AFUA_5G11245)"/>
    <property type="match status" value="1"/>
</dbReference>
<evidence type="ECO:0000256" key="2">
    <source>
        <dbReference type="ARBA" id="ARBA00022692"/>
    </source>
</evidence>
<feature type="transmembrane region" description="Helical" evidence="6">
    <location>
        <begin position="83"/>
        <end position="108"/>
    </location>
</feature>
<name>A0A9P4SCC5_9PEZI</name>
<comment type="similarity">
    <text evidence="5">Belongs to the SAT4 family.</text>
</comment>
<keyword evidence="3 6" id="KW-1133">Transmembrane helix</keyword>